<accession>A0A9J6ZPY8</accession>
<dbReference type="PROSITE" id="PS51257">
    <property type="entry name" value="PROKAR_LIPOPROTEIN"/>
    <property type="match status" value="1"/>
</dbReference>
<reference evidence="2" key="1">
    <citation type="submission" date="2022-05" db="EMBL/GenBank/DDBJ databases">
        <authorList>
            <person name="Sun X."/>
        </authorList>
    </citation>
    <scope>NUCLEOTIDE SEQUENCE</scope>
    <source>
        <strain evidence="2">Ai-910</strain>
    </source>
</reference>
<dbReference type="RefSeq" id="WP_250723574.1">
    <property type="nucleotide sequence ID" value="NZ_CP098400.1"/>
</dbReference>
<dbReference type="AlphaFoldDB" id="A0A9J6ZPY8"/>
<dbReference type="Proteomes" id="UP001056426">
    <property type="component" value="Chromosome"/>
</dbReference>
<dbReference type="InterPro" id="IPR011990">
    <property type="entry name" value="TPR-like_helical_dom_sf"/>
</dbReference>
<proteinExistence type="predicted"/>
<sequence length="928" mass="104809">MPIRKLILLSALFWLVSCSTQKNTWLSRNHNAMTARYNILFNGEQSFQRGEEQLRQNHQDQFTSILPLFPYSGDDKAGAVKGDMDNAIAKGLKVIQKKSITVRPKGRPDRNNPRQVAFYNQREFNKVVGNAYILIGKAHLFNHEYYDALTALDYAFRDFPGKPVQYEALIWMARTRIEMGDFENARIVLDRYDALGDAPAKYYADYMATYADYLIRSGQYNSAIPFVAAAAEGARDKWDRSRRNYILAQLYEKAGRLDNAKDAYLKVARSSPGYDMEVTARLNVMLLESKLNGNIGETVRELDRMAGQFKNQEYRDRIYMTKARLSLYGQDTLQALVNLRLAAGYNIGSRDLLAESFLNMADIYFDIPDYMASYAYYDSALINIPQTHTRLEQIKFRHKGLKNLSAHLNTIYTQDSLQRLAAMTDEELISYLEAYVEAEKQSRLNKDISGGGSNYNTGFDPLLQRSMSSQMYGSQDGRGAWYFYNPTMVTLGKMEFERRWGRRPAEDNWRRSDKSAVAISDFSQPPALPGDPGERPQDTPGAGTIPDGALGQSDELPSVDRLKSTIPRSKEDIEASHKLKGEAYFKAALVLLDYFNLPEQAIVLLSSLLSQYPDHELAEQALFWSYRAQLAADNEQQAQTVGSSLLRRFPDGYYAPFVRDPEYATKLYEASRELYTRYEDAYNAYRSNGFEEALSHTSYIRKGNPDPSLERKAILLSAISNGKLGQKDGFVRDLKELSGEYPESAEGKMAGKWLAMLDEGMQPVAGPVAYGDASVSVGLAGTDDPGSTAFGPLYSFEPSSTHSIFVVVDADANINRLIFNLADYNFNRFLLADYELEAHTLPNGQRLISISSFNNNREAMDYFYALRSNPRLLNVGNINRALIMTASETNLKVLLKTGNLEAYQNFFTENYLSGSGGYIIDVLYETQN</sequence>
<dbReference type="Gene3D" id="1.25.40.10">
    <property type="entry name" value="Tetratricopeptide repeat domain"/>
    <property type="match status" value="3"/>
</dbReference>
<feature type="compositionally biased region" description="Basic and acidic residues" evidence="1">
    <location>
        <begin position="505"/>
        <end position="514"/>
    </location>
</feature>
<evidence type="ECO:0000313" key="3">
    <source>
        <dbReference type="Proteomes" id="UP001056426"/>
    </source>
</evidence>
<evidence type="ECO:0000256" key="1">
    <source>
        <dbReference type="SAM" id="MobiDB-lite"/>
    </source>
</evidence>
<dbReference type="InterPro" id="IPR019734">
    <property type="entry name" value="TPR_rpt"/>
</dbReference>
<evidence type="ECO:0000313" key="2">
    <source>
        <dbReference type="EMBL" id="URW79598.1"/>
    </source>
</evidence>
<protein>
    <submittedName>
        <fullName evidence="2">Tetratricopeptide repeat protein</fullName>
    </submittedName>
</protein>
<organism evidence="2 3">
    <name type="scientific">Xiashengella succiniciproducens</name>
    <dbReference type="NCBI Taxonomy" id="2949635"/>
    <lineage>
        <taxon>Bacteria</taxon>
        <taxon>Pseudomonadati</taxon>
        <taxon>Bacteroidota</taxon>
        <taxon>Bacteroidia</taxon>
        <taxon>Marinilabiliales</taxon>
        <taxon>Marinilabiliaceae</taxon>
        <taxon>Xiashengella</taxon>
    </lineage>
</organism>
<dbReference type="SUPFAM" id="SSF48452">
    <property type="entry name" value="TPR-like"/>
    <property type="match status" value="2"/>
</dbReference>
<reference evidence="2" key="2">
    <citation type="submission" date="2022-06" db="EMBL/GenBank/DDBJ databases">
        <title>Xiashengella guii gen. nov. sp. nov., a bacterium isolated form anaerobic digestion tank.</title>
        <authorList>
            <person name="Huang H."/>
        </authorList>
    </citation>
    <scope>NUCLEOTIDE SEQUENCE</scope>
    <source>
        <strain evidence="2">Ai-910</strain>
    </source>
</reference>
<dbReference type="EMBL" id="CP098400">
    <property type="protein sequence ID" value="URW79598.1"/>
    <property type="molecule type" value="Genomic_DNA"/>
</dbReference>
<feature type="region of interest" description="Disordered" evidence="1">
    <location>
        <begin position="505"/>
        <end position="555"/>
    </location>
</feature>
<dbReference type="Pfam" id="PF13174">
    <property type="entry name" value="TPR_6"/>
    <property type="match status" value="2"/>
</dbReference>
<name>A0A9J6ZPY8_9BACT</name>
<keyword evidence="3" id="KW-1185">Reference proteome</keyword>
<gene>
    <name evidence="2" type="ORF">M9189_12125</name>
</gene>
<dbReference type="KEGG" id="alkq:M9189_12125"/>